<dbReference type="Proteomes" id="UP000255024">
    <property type="component" value="Unassembled WGS sequence"/>
</dbReference>
<sequence>MKYFALLLMVLLLTSCATVLNKDLRSIYFYSQKNVETIKVKDSIYELPVQLNLPRAKEDLKVVMMTDSTDLNYTIKSQLDNKFIALNLTGLIFAPVNYAVDLTNHRRFEYPRIVYLDPMMADGMPLIEEQMPKRINKYMGYKPNTKKGEIYFYGTFTPYSYMSLDIPDVNDRQEGIGSGLGEIGFSYYYSNRSYLSVGAGLNTTIRILPIFNDFVLYAYTIKLANFHQINRLNVGYGVFWGRNQRSEDIEGRGHSDKDYVKINSHNTIGLVAAANVEVLKNFHIGLSYKPSLYRVSAPKGHVNNHLLSLELTYKLRLRSK</sequence>
<organism evidence="1 2">
    <name type="scientific">Myroides odoratus</name>
    <name type="common">Flavobacterium odoratum</name>
    <dbReference type="NCBI Taxonomy" id="256"/>
    <lineage>
        <taxon>Bacteria</taxon>
        <taxon>Pseudomonadati</taxon>
        <taxon>Bacteroidota</taxon>
        <taxon>Flavobacteriia</taxon>
        <taxon>Flavobacteriales</taxon>
        <taxon>Flavobacteriaceae</taxon>
        <taxon>Myroides</taxon>
    </lineage>
</organism>
<reference evidence="1 2" key="1">
    <citation type="submission" date="2018-06" db="EMBL/GenBank/DDBJ databases">
        <authorList>
            <consortium name="Pathogen Informatics"/>
            <person name="Doyle S."/>
        </authorList>
    </citation>
    <scope>NUCLEOTIDE SEQUENCE [LARGE SCALE GENOMIC DNA]</scope>
    <source>
        <strain evidence="1 2">NCTC11179</strain>
    </source>
</reference>
<dbReference type="PROSITE" id="PS51257">
    <property type="entry name" value="PROKAR_LIPOPROTEIN"/>
    <property type="match status" value="1"/>
</dbReference>
<keyword evidence="2" id="KW-1185">Reference proteome</keyword>
<name>A0A378RLG7_MYROD</name>
<accession>A0A378RLG7</accession>
<dbReference type="AlphaFoldDB" id="A0A378RLG7"/>
<evidence type="ECO:0000313" key="2">
    <source>
        <dbReference type="Proteomes" id="UP000255024"/>
    </source>
</evidence>
<protein>
    <submittedName>
        <fullName evidence="1">Uncharacterized protein</fullName>
    </submittedName>
</protein>
<proteinExistence type="predicted"/>
<dbReference type="RefSeq" id="WP_115090697.1">
    <property type="nucleotide sequence ID" value="NZ_CP068107.1"/>
</dbReference>
<dbReference type="EMBL" id="UGQL01000001">
    <property type="protein sequence ID" value="STZ27834.1"/>
    <property type="molecule type" value="Genomic_DNA"/>
</dbReference>
<evidence type="ECO:0000313" key="1">
    <source>
        <dbReference type="EMBL" id="STZ27834.1"/>
    </source>
</evidence>
<gene>
    <name evidence="1" type="ORF">NCTC11179_01371</name>
</gene>